<evidence type="ECO:0000256" key="1">
    <source>
        <dbReference type="PROSITE-ProRule" id="PRU00169"/>
    </source>
</evidence>
<dbReference type="AlphaFoldDB" id="A0A085UMW9"/>
<organism evidence="3 4">
    <name type="scientific">Pseudomonas syringae</name>
    <dbReference type="NCBI Taxonomy" id="317"/>
    <lineage>
        <taxon>Bacteria</taxon>
        <taxon>Pseudomonadati</taxon>
        <taxon>Pseudomonadota</taxon>
        <taxon>Gammaproteobacteria</taxon>
        <taxon>Pseudomonadales</taxon>
        <taxon>Pseudomonadaceae</taxon>
        <taxon>Pseudomonas</taxon>
    </lineage>
</organism>
<gene>
    <name evidence="3" type="ORF">IV02_29275</name>
</gene>
<name>A0A085UMW9_PSESX</name>
<dbReference type="SUPFAM" id="SSF52172">
    <property type="entry name" value="CheY-like"/>
    <property type="match status" value="1"/>
</dbReference>
<dbReference type="PROSITE" id="PS50110">
    <property type="entry name" value="RESPONSE_REGULATORY"/>
    <property type="match status" value="1"/>
</dbReference>
<protein>
    <submittedName>
        <fullName evidence="3">Chemotaxis protein CheY</fullName>
    </submittedName>
</protein>
<evidence type="ECO:0000313" key="4">
    <source>
        <dbReference type="Proteomes" id="UP000028643"/>
    </source>
</evidence>
<dbReference type="EMBL" id="JPQT01000163">
    <property type="protein sequence ID" value="KFE44532.1"/>
    <property type="molecule type" value="Genomic_DNA"/>
</dbReference>
<feature type="modified residue" description="4-aspartylphosphate" evidence="1">
    <location>
        <position position="59"/>
    </location>
</feature>
<evidence type="ECO:0000313" key="3">
    <source>
        <dbReference type="EMBL" id="KFE44532.1"/>
    </source>
</evidence>
<accession>A0A085UMW9</accession>
<dbReference type="InterPro" id="IPR011006">
    <property type="entry name" value="CheY-like_superfamily"/>
</dbReference>
<feature type="domain" description="Response regulatory" evidence="2">
    <location>
        <begin position="9"/>
        <end position="119"/>
    </location>
</feature>
<dbReference type="RefSeq" id="WP_047579534.1">
    <property type="nucleotide sequence ID" value="NZ_JPQT01000163.1"/>
</dbReference>
<comment type="caution">
    <text evidence="3">The sequence shown here is derived from an EMBL/GenBank/DDBJ whole genome shotgun (WGS) entry which is preliminary data.</text>
</comment>
<sequence>MTSAVALPQVFIVEDETMLAMLIEAMLDDLGYATAFHASTLADGLQYAVTGQYDLAILDINIIGGTSFPIAEAIAGRGIPFMFCSGYGRVGIPEAWAERHCIAKPFGEEQLGEALRGLLCPGTKAG</sequence>
<dbReference type="SMART" id="SM00448">
    <property type="entry name" value="REC"/>
    <property type="match status" value="1"/>
</dbReference>
<dbReference type="Gene3D" id="3.40.50.2300">
    <property type="match status" value="1"/>
</dbReference>
<dbReference type="Proteomes" id="UP000028643">
    <property type="component" value="Unassembled WGS sequence"/>
</dbReference>
<evidence type="ECO:0000259" key="2">
    <source>
        <dbReference type="PROSITE" id="PS50110"/>
    </source>
</evidence>
<keyword evidence="1" id="KW-0597">Phosphoprotein</keyword>
<reference evidence="3 4" key="1">
    <citation type="submission" date="2014-07" db="EMBL/GenBank/DDBJ databases">
        <title>Draft Genome Sequences of Environmental Pseudomonas syringae strains.</title>
        <authorList>
            <person name="Baltrus D.A."/>
            <person name="Berge O."/>
            <person name="Morris C."/>
        </authorList>
    </citation>
    <scope>NUCLEOTIDE SEQUENCE [LARGE SCALE GENOMIC DNA]</scope>
    <source>
        <strain evidence="3 4">CEB003</strain>
    </source>
</reference>
<dbReference type="PATRIC" id="fig|317.174.peg.5976"/>
<dbReference type="InterPro" id="IPR001789">
    <property type="entry name" value="Sig_transdc_resp-reg_receiver"/>
</dbReference>
<dbReference type="GO" id="GO:0000160">
    <property type="term" value="P:phosphorelay signal transduction system"/>
    <property type="evidence" value="ECO:0007669"/>
    <property type="project" value="InterPro"/>
</dbReference>
<dbReference type="Pfam" id="PF00072">
    <property type="entry name" value="Response_reg"/>
    <property type="match status" value="1"/>
</dbReference>
<proteinExistence type="predicted"/>